<feature type="region of interest" description="Disordered" evidence="1">
    <location>
        <begin position="148"/>
        <end position="185"/>
    </location>
</feature>
<reference evidence="3 4" key="1">
    <citation type="journal article" date="2022" name="Nat. Ecol. Evol.">
        <title>A masculinizing supergene underlies an exaggerated male reproductive morph in a spider.</title>
        <authorList>
            <person name="Hendrickx F."/>
            <person name="De Corte Z."/>
            <person name="Sonet G."/>
            <person name="Van Belleghem S.M."/>
            <person name="Kostlbacher S."/>
            <person name="Vangestel C."/>
        </authorList>
    </citation>
    <scope>NUCLEOTIDE SEQUENCE [LARGE SCALE GENOMIC DNA]</scope>
    <source>
        <strain evidence="3">W744_W776</strain>
    </source>
</reference>
<feature type="compositionally biased region" description="Polar residues" evidence="1">
    <location>
        <begin position="70"/>
        <end position="81"/>
    </location>
</feature>
<dbReference type="Pfam" id="PF02338">
    <property type="entry name" value="OTU"/>
    <property type="match status" value="1"/>
</dbReference>
<evidence type="ECO:0000313" key="3">
    <source>
        <dbReference type="EMBL" id="KAG8186540.1"/>
    </source>
</evidence>
<feature type="compositionally biased region" description="Basic and acidic residues" evidence="1">
    <location>
        <begin position="59"/>
        <end position="69"/>
    </location>
</feature>
<comment type="caution">
    <text evidence="3">The sequence shown here is derived from an EMBL/GenBank/DDBJ whole genome shotgun (WGS) entry which is preliminary data.</text>
</comment>
<gene>
    <name evidence="3" type="ORF">JTE90_020843</name>
</gene>
<feature type="compositionally biased region" description="Basic and acidic residues" evidence="1">
    <location>
        <begin position="109"/>
        <end position="121"/>
    </location>
</feature>
<proteinExistence type="predicted"/>
<dbReference type="Proteomes" id="UP000827092">
    <property type="component" value="Unassembled WGS sequence"/>
</dbReference>
<feature type="compositionally biased region" description="Polar residues" evidence="1">
    <location>
        <begin position="148"/>
        <end position="164"/>
    </location>
</feature>
<dbReference type="GO" id="GO:0016579">
    <property type="term" value="P:protein deubiquitination"/>
    <property type="evidence" value="ECO:0007669"/>
    <property type="project" value="TreeGrafter"/>
</dbReference>
<name>A0AAV6UQ28_9ARAC</name>
<evidence type="ECO:0000256" key="1">
    <source>
        <dbReference type="SAM" id="MobiDB-lite"/>
    </source>
</evidence>
<feature type="domain" description="OTU" evidence="2">
    <location>
        <begin position="194"/>
        <end position="320"/>
    </location>
</feature>
<feature type="compositionally biased region" description="Basic and acidic residues" evidence="1">
    <location>
        <begin position="176"/>
        <end position="185"/>
    </location>
</feature>
<dbReference type="InterPro" id="IPR050704">
    <property type="entry name" value="Peptidase_C85-like"/>
</dbReference>
<feature type="compositionally biased region" description="Polar residues" evidence="1">
    <location>
        <begin position="8"/>
        <end position="33"/>
    </location>
</feature>
<keyword evidence="4" id="KW-1185">Reference proteome</keyword>
<evidence type="ECO:0000313" key="4">
    <source>
        <dbReference type="Proteomes" id="UP000827092"/>
    </source>
</evidence>
<dbReference type="EMBL" id="JAFNEN010000297">
    <property type="protein sequence ID" value="KAG8186540.1"/>
    <property type="molecule type" value="Genomic_DNA"/>
</dbReference>
<dbReference type="InterPro" id="IPR038765">
    <property type="entry name" value="Papain-like_cys_pep_sf"/>
</dbReference>
<sequence>MDKKKKTNPSSRRQVQSIHSNFSNRNKSESLSRGSRRKQNVSRSVLEDENSNDLVCYTEKSRLVEENPKSELTQNSTSSGSSEDHERTRLPNEKTYSPSKGKKSNRGKAQPDDPSSKDKKTNRGKAQPYDLSDIKESLSDLNVVKSSKSELNLAETSQEVSSSVKEPDPNVNASPPKEEQPNDKSFHHINYGVFEIIPIEGDGNCLFRCMAHYVLGNQEDHVIVRHMVVNNVCNNWDNFKSFVPDEDMEKYRQHMEENGTYGSEMEIVSFVDVFRCTIKIFFKSTPSRDPLVFGGTYGSSCYFLYSGVNDCGHYDVLQPTASDELQDHTEAVASLRRRLCREIEQAWNNEDTSFDEIIAHLKNILSSQK</sequence>
<evidence type="ECO:0000259" key="2">
    <source>
        <dbReference type="PROSITE" id="PS50802"/>
    </source>
</evidence>
<dbReference type="PROSITE" id="PS50802">
    <property type="entry name" value="OTU"/>
    <property type="match status" value="1"/>
</dbReference>
<protein>
    <recommendedName>
        <fullName evidence="2">OTU domain-containing protein</fullName>
    </recommendedName>
</protein>
<dbReference type="SUPFAM" id="SSF54001">
    <property type="entry name" value="Cysteine proteinases"/>
    <property type="match status" value="1"/>
</dbReference>
<feature type="region of interest" description="Disordered" evidence="1">
    <location>
        <begin position="1"/>
        <end position="134"/>
    </location>
</feature>
<dbReference type="GO" id="GO:0004843">
    <property type="term" value="F:cysteine-type deubiquitinase activity"/>
    <property type="evidence" value="ECO:0007669"/>
    <property type="project" value="TreeGrafter"/>
</dbReference>
<dbReference type="Gene3D" id="3.90.70.80">
    <property type="match status" value="1"/>
</dbReference>
<dbReference type="CDD" id="cd22744">
    <property type="entry name" value="OTU"/>
    <property type="match status" value="1"/>
</dbReference>
<accession>A0AAV6UQ28</accession>
<feature type="compositionally biased region" description="Basic and acidic residues" evidence="1">
    <location>
        <begin position="82"/>
        <end position="92"/>
    </location>
</feature>
<dbReference type="PANTHER" id="PTHR12419">
    <property type="entry name" value="OTU DOMAIN CONTAINING PROTEIN"/>
    <property type="match status" value="1"/>
</dbReference>
<organism evidence="3 4">
    <name type="scientific">Oedothorax gibbosus</name>
    <dbReference type="NCBI Taxonomy" id="931172"/>
    <lineage>
        <taxon>Eukaryota</taxon>
        <taxon>Metazoa</taxon>
        <taxon>Ecdysozoa</taxon>
        <taxon>Arthropoda</taxon>
        <taxon>Chelicerata</taxon>
        <taxon>Arachnida</taxon>
        <taxon>Araneae</taxon>
        <taxon>Araneomorphae</taxon>
        <taxon>Entelegynae</taxon>
        <taxon>Araneoidea</taxon>
        <taxon>Linyphiidae</taxon>
        <taxon>Erigoninae</taxon>
        <taxon>Oedothorax</taxon>
    </lineage>
</organism>
<dbReference type="AlphaFoldDB" id="A0AAV6UQ28"/>
<dbReference type="InterPro" id="IPR003323">
    <property type="entry name" value="OTU_dom"/>
</dbReference>